<dbReference type="PROSITE" id="PS50006">
    <property type="entry name" value="FHA_DOMAIN"/>
    <property type="match status" value="1"/>
</dbReference>
<dbReference type="Pfam" id="PF00498">
    <property type="entry name" value="FHA"/>
    <property type="match status" value="1"/>
</dbReference>
<accession>A0A6I3JDT3</accession>
<dbReference type="PANTHER" id="PTHR23308">
    <property type="entry name" value="NUCLEAR INHIBITOR OF PROTEIN PHOSPHATASE-1"/>
    <property type="match status" value="1"/>
</dbReference>
<dbReference type="Proteomes" id="UP000433406">
    <property type="component" value="Unassembled WGS sequence"/>
</dbReference>
<evidence type="ECO:0000256" key="2">
    <source>
        <dbReference type="SAM" id="Phobius"/>
    </source>
</evidence>
<evidence type="ECO:0000256" key="1">
    <source>
        <dbReference type="SAM" id="MobiDB-lite"/>
    </source>
</evidence>
<comment type="caution">
    <text evidence="3">The sequence shown here is derived from an EMBL/GenBank/DDBJ whole genome shotgun (WGS) entry which is preliminary data.</text>
</comment>
<sequence>MSELTLFLIRVAYLAILWIFVLSAISVIRSDMFGARVPESARGAGEPRPRRSGRTGRGGGKEKPKRRGSPTHVVVTEGSNVGERADLDQAPILIGRGSDAAIRLDDDYVSTRHARIAASGDQWFVEDLGSTNGTYIGSVRITQPTTVTLGTQVRIGKTILELRK</sequence>
<dbReference type="InterPro" id="IPR000253">
    <property type="entry name" value="FHA_dom"/>
</dbReference>
<dbReference type="InterPro" id="IPR008984">
    <property type="entry name" value="SMAD_FHA_dom_sf"/>
</dbReference>
<proteinExistence type="predicted"/>
<keyword evidence="2" id="KW-0472">Membrane</keyword>
<dbReference type="InterPro" id="IPR050923">
    <property type="entry name" value="Cell_Proc_Reg/RNA_Proc"/>
</dbReference>
<keyword evidence="2" id="KW-0812">Transmembrane</keyword>
<feature type="region of interest" description="Disordered" evidence="1">
    <location>
        <begin position="39"/>
        <end position="80"/>
    </location>
</feature>
<evidence type="ECO:0000313" key="3">
    <source>
        <dbReference type="EMBL" id="MTB96252.1"/>
    </source>
</evidence>
<evidence type="ECO:0000313" key="4">
    <source>
        <dbReference type="Proteomes" id="UP000433406"/>
    </source>
</evidence>
<dbReference type="SUPFAM" id="SSF49879">
    <property type="entry name" value="SMAD/FHA domain"/>
    <property type="match status" value="1"/>
</dbReference>
<dbReference type="RefSeq" id="WP_154616023.1">
    <property type="nucleotide sequence ID" value="NZ_CP053660.1"/>
</dbReference>
<name>A0A6I3JDT3_9ACTN</name>
<dbReference type="AlphaFoldDB" id="A0A6I3JDT3"/>
<dbReference type="EMBL" id="WLCI01000015">
    <property type="protein sequence ID" value="MTB96252.1"/>
    <property type="molecule type" value="Genomic_DNA"/>
</dbReference>
<gene>
    <name evidence="3" type="ORF">GGQ22_14325</name>
</gene>
<feature type="transmembrane region" description="Helical" evidence="2">
    <location>
        <begin position="6"/>
        <end position="28"/>
    </location>
</feature>
<dbReference type="SMART" id="SM00240">
    <property type="entry name" value="FHA"/>
    <property type="match status" value="1"/>
</dbReference>
<protein>
    <submittedName>
        <fullName evidence="3">FHA domain-containing protein</fullName>
    </submittedName>
</protein>
<reference evidence="3 4" key="1">
    <citation type="submission" date="2019-10" db="EMBL/GenBank/DDBJ databases">
        <title>Nocardioides novel species isolated from the excrement of Marmot.</title>
        <authorList>
            <person name="Zhang G."/>
        </authorList>
    </citation>
    <scope>NUCLEOTIDE SEQUENCE [LARGE SCALE GENOMIC DNA]</scope>
    <source>
        <strain evidence="4">zg-579</strain>
    </source>
</reference>
<organism evidence="3 4">
    <name type="scientific">Nocardioides marmotae</name>
    <dbReference type="NCBI Taxonomy" id="2663857"/>
    <lineage>
        <taxon>Bacteria</taxon>
        <taxon>Bacillati</taxon>
        <taxon>Actinomycetota</taxon>
        <taxon>Actinomycetes</taxon>
        <taxon>Propionibacteriales</taxon>
        <taxon>Nocardioidaceae</taxon>
        <taxon>Nocardioides</taxon>
    </lineage>
</organism>
<keyword evidence="2" id="KW-1133">Transmembrane helix</keyword>
<keyword evidence="4" id="KW-1185">Reference proteome</keyword>
<dbReference type="Gene3D" id="2.60.200.20">
    <property type="match status" value="1"/>
</dbReference>